<evidence type="ECO:0000256" key="1">
    <source>
        <dbReference type="ARBA" id="ARBA00023015"/>
    </source>
</evidence>
<gene>
    <name evidence="4" type="ORF">BAU17_09990</name>
</gene>
<name>A0ABQ6Z0S7_9ENTE</name>
<dbReference type="InterPro" id="IPR013196">
    <property type="entry name" value="HTH_11"/>
</dbReference>
<evidence type="ECO:0000313" key="5">
    <source>
        <dbReference type="Proteomes" id="UP000782705"/>
    </source>
</evidence>
<dbReference type="EMBL" id="MAEL01000031">
    <property type="protein sequence ID" value="KAF1304524.1"/>
    <property type="molecule type" value="Genomic_DNA"/>
</dbReference>
<sequence>MALGISKKLEFLDSQPRLKALFLLLFRADDFLTSEKLGERLNVTSRTVKSDMKQLKESVATNKEIQIVSKRSLGYKLMIENQEDEAAIREFFQMYSSLSLDSEFDHRVRYILRRFLSADQPVKVEEIQQELIINYSISRELQKVKEMLAKYGLSLNVRPHHGMVIEGPVFKKIMLTIRMYRYFDKNTSNDFGIPEYNAFFYCDRAEKEKIHNTFFKTITNSRIVFSDINAERFIIYLLYFRNQVLNGEEELLDLPKINFDYKPTDEYELVVELVQKLRNKFTGFDFSIEVIQFLTYIAIFSTDLYRFVDCSKENYNHLIQLAEETRNFLLREISEYLQIDAFDDYTCLKDLLKIMIPISLKIMLNVSDSVDLRYKDFHDTGDQPLLRMYMKKIKKTFAMTYQYEFSKREIHLIFLTFCGMLNRIVLEHRKLRLAIIAIDGRLSTQQLKFNLQHNFSEYIERIETKVLYELNSGDTQEYDYYLCSTYGKNLNITHQPIYYVKDELSEFEYIDSLRTIFFSAFAYESKLPPIDFQKVSGKKNGLIKKTDDVLVVDKEIQLKIYLKLTATKQEFTIFEETPTVFTLQIGVSIKEDRQKLKMLLNVLNRIIAEPQVLVNAVQQEQISYESFLR</sequence>
<keyword evidence="2" id="KW-0804">Transcription</keyword>
<dbReference type="InterPro" id="IPR050661">
    <property type="entry name" value="BglG_antiterminators"/>
</dbReference>
<dbReference type="Gene3D" id="1.10.10.10">
    <property type="entry name" value="Winged helix-like DNA-binding domain superfamily/Winged helix DNA-binding domain"/>
    <property type="match status" value="1"/>
</dbReference>
<evidence type="ECO:0000259" key="3">
    <source>
        <dbReference type="Pfam" id="PF08279"/>
    </source>
</evidence>
<comment type="caution">
    <text evidence="4">The sequence shown here is derived from an EMBL/GenBank/DDBJ whole genome shotgun (WGS) entry which is preliminary data.</text>
</comment>
<organism evidence="4 5">
    <name type="scientific">Candidatus Enterococcus willemsii</name>
    <dbReference type="NCBI Taxonomy" id="1857215"/>
    <lineage>
        <taxon>Bacteria</taxon>
        <taxon>Bacillati</taxon>
        <taxon>Bacillota</taxon>
        <taxon>Bacilli</taxon>
        <taxon>Lactobacillales</taxon>
        <taxon>Enterococcaceae</taxon>
        <taxon>Enterococcus</taxon>
    </lineage>
</organism>
<keyword evidence="5" id="KW-1185">Reference proteome</keyword>
<evidence type="ECO:0000256" key="2">
    <source>
        <dbReference type="ARBA" id="ARBA00023163"/>
    </source>
</evidence>
<dbReference type="SUPFAM" id="SSF46785">
    <property type="entry name" value="Winged helix' DNA-binding domain"/>
    <property type="match status" value="1"/>
</dbReference>
<proteinExistence type="predicted"/>
<keyword evidence="1" id="KW-0805">Transcription regulation</keyword>
<dbReference type="RefSeq" id="WP_161901554.1">
    <property type="nucleotide sequence ID" value="NZ_MAEL01000031.1"/>
</dbReference>
<dbReference type="PANTHER" id="PTHR30185:SF18">
    <property type="entry name" value="TRANSCRIPTIONAL REGULATOR MTLR"/>
    <property type="match status" value="1"/>
</dbReference>
<dbReference type="InterPro" id="IPR036390">
    <property type="entry name" value="WH_DNA-bd_sf"/>
</dbReference>
<dbReference type="InterPro" id="IPR036388">
    <property type="entry name" value="WH-like_DNA-bd_sf"/>
</dbReference>
<evidence type="ECO:0000313" key="4">
    <source>
        <dbReference type="EMBL" id="KAF1304524.1"/>
    </source>
</evidence>
<accession>A0ABQ6Z0S7</accession>
<dbReference type="Proteomes" id="UP000782705">
    <property type="component" value="Unassembled WGS sequence"/>
</dbReference>
<reference evidence="4 5" key="1">
    <citation type="submission" date="2016-06" db="EMBL/GenBank/DDBJ databases">
        <title>Four novel species of enterococci isolated from chicken manure.</title>
        <authorList>
            <person name="Van Tyne D."/>
        </authorList>
    </citation>
    <scope>NUCLEOTIDE SEQUENCE [LARGE SCALE GENOMIC DNA]</scope>
    <source>
        <strain evidence="4 5">CU12B</strain>
    </source>
</reference>
<feature type="domain" description="Helix-turn-helix type 11" evidence="3">
    <location>
        <begin position="17"/>
        <end position="76"/>
    </location>
</feature>
<dbReference type="Pfam" id="PF08279">
    <property type="entry name" value="HTH_11"/>
    <property type="match status" value="1"/>
</dbReference>
<protein>
    <recommendedName>
        <fullName evidence="3">Helix-turn-helix type 11 domain-containing protein</fullName>
    </recommendedName>
</protein>
<dbReference type="PANTHER" id="PTHR30185">
    <property type="entry name" value="CRYPTIC BETA-GLUCOSIDE BGL OPERON ANTITERMINATOR"/>
    <property type="match status" value="1"/>
</dbReference>